<evidence type="ECO:0000256" key="1">
    <source>
        <dbReference type="ARBA" id="ARBA00009437"/>
    </source>
</evidence>
<organism evidence="7 8">
    <name type="scientific">Shewanella zhuhaiensis</name>
    <dbReference type="NCBI Taxonomy" id="2919576"/>
    <lineage>
        <taxon>Bacteria</taxon>
        <taxon>Pseudomonadati</taxon>
        <taxon>Pseudomonadota</taxon>
        <taxon>Gammaproteobacteria</taxon>
        <taxon>Alteromonadales</taxon>
        <taxon>Shewanellaceae</taxon>
        <taxon>Shewanella</taxon>
    </lineage>
</organism>
<dbReference type="EMBL" id="JAKUDL010000001">
    <property type="protein sequence ID" value="MCH4292837.1"/>
    <property type="molecule type" value="Genomic_DNA"/>
</dbReference>
<protein>
    <submittedName>
        <fullName evidence="7">LysR family transcriptional regulator</fullName>
    </submittedName>
</protein>
<evidence type="ECO:0000256" key="4">
    <source>
        <dbReference type="ARBA" id="ARBA00023159"/>
    </source>
</evidence>
<dbReference type="Proteomes" id="UP001297581">
    <property type="component" value="Unassembled WGS sequence"/>
</dbReference>
<dbReference type="SUPFAM" id="SSF46785">
    <property type="entry name" value="Winged helix' DNA-binding domain"/>
    <property type="match status" value="1"/>
</dbReference>
<dbReference type="SUPFAM" id="SSF53850">
    <property type="entry name" value="Periplasmic binding protein-like II"/>
    <property type="match status" value="1"/>
</dbReference>
<proteinExistence type="inferred from homology"/>
<dbReference type="Gene3D" id="3.40.190.10">
    <property type="entry name" value="Periplasmic binding protein-like II"/>
    <property type="match status" value="2"/>
</dbReference>
<feature type="domain" description="HTH lysR-type" evidence="6">
    <location>
        <begin position="2"/>
        <end position="59"/>
    </location>
</feature>
<dbReference type="GO" id="GO:0003677">
    <property type="term" value="F:DNA binding"/>
    <property type="evidence" value="ECO:0007669"/>
    <property type="project" value="UniProtKB-KW"/>
</dbReference>
<gene>
    <name evidence="7" type="ORF">MJ923_00795</name>
</gene>
<dbReference type="InterPro" id="IPR005119">
    <property type="entry name" value="LysR_subst-bd"/>
</dbReference>
<dbReference type="CDD" id="cd05466">
    <property type="entry name" value="PBP2_LTTR_substrate"/>
    <property type="match status" value="1"/>
</dbReference>
<keyword evidence="5" id="KW-0804">Transcription</keyword>
<dbReference type="Gene3D" id="1.10.10.10">
    <property type="entry name" value="Winged helix-like DNA-binding domain superfamily/Winged helix DNA-binding domain"/>
    <property type="match status" value="1"/>
</dbReference>
<name>A0AAJ1EYU2_9GAMM</name>
<evidence type="ECO:0000313" key="7">
    <source>
        <dbReference type="EMBL" id="MCH4292837.1"/>
    </source>
</evidence>
<dbReference type="InterPro" id="IPR036390">
    <property type="entry name" value="WH_DNA-bd_sf"/>
</dbReference>
<dbReference type="AlphaFoldDB" id="A0AAJ1EYU2"/>
<evidence type="ECO:0000256" key="5">
    <source>
        <dbReference type="ARBA" id="ARBA00023163"/>
    </source>
</evidence>
<comment type="caution">
    <text evidence="7">The sequence shown here is derived from an EMBL/GenBank/DDBJ whole genome shotgun (WGS) entry which is preliminary data.</text>
</comment>
<keyword evidence="8" id="KW-1185">Reference proteome</keyword>
<keyword evidence="3" id="KW-0238">DNA-binding</keyword>
<keyword evidence="4" id="KW-0010">Activator</keyword>
<dbReference type="InterPro" id="IPR000847">
    <property type="entry name" value="LysR_HTH_N"/>
</dbReference>
<evidence type="ECO:0000313" key="8">
    <source>
        <dbReference type="Proteomes" id="UP001297581"/>
    </source>
</evidence>
<dbReference type="PRINTS" id="PR00039">
    <property type="entry name" value="HTHLYSR"/>
</dbReference>
<dbReference type="GO" id="GO:0003700">
    <property type="term" value="F:DNA-binding transcription factor activity"/>
    <property type="evidence" value="ECO:0007669"/>
    <property type="project" value="InterPro"/>
</dbReference>
<dbReference type="PANTHER" id="PTHR30346:SF26">
    <property type="entry name" value="HYDROGEN PEROXIDE-INDUCIBLE GENES ACTIVATOR"/>
    <property type="match status" value="1"/>
</dbReference>
<comment type="similarity">
    <text evidence="1">Belongs to the LysR transcriptional regulatory family.</text>
</comment>
<dbReference type="PANTHER" id="PTHR30346">
    <property type="entry name" value="TRANSCRIPTIONAL DUAL REGULATOR HCAR-RELATED"/>
    <property type="match status" value="1"/>
</dbReference>
<reference evidence="7 8" key="1">
    <citation type="submission" date="2022-02" db="EMBL/GenBank/DDBJ databases">
        <title>The genome sequence of Shewanella sp. 3B26.</title>
        <authorList>
            <person name="Du J."/>
        </authorList>
    </citation>
    <scope>NUCLEOTIDE SEQUENCE [LARGE SCALE GENOMIC DNA]</scope>
    <source>
        <strain evidence="7 8">3B26</strain>
    </source>
</reference>
<dbReference type="RefSeq" id="WP_240589490.1">
    <property type="nucleotide sequence ID" value="NZ_JAKUDL010000001.1"/>
</dbReference>
<dbReference type="InterPro" id="IPR036388">
    <property type="entry name" value="WH-like_DNA-bd_sf"/>
</dbReference>
<keyword evidence="2" id="KW-0805">Transcription regulation</keyword>
<dbReference type="GO" id="GO:0032993">
    <property type="term" value="C:protein-DNA complex"/>
    <property type="evidence" value="ECO:0007669"/>
    <property type="project" value="TreeGrafter"/>
</dbReference>
<accession>A0AAJ1EYU2</accession>
<dbReference type="Pfam" id="PF03466">
    <property type="entry name" value="LysR_substrate"/>
    <property type="match status" value="1"/>
</dbReference>
<dbReference type="PROSITE" id="PS50931">
    <property type="entry name" value="HTH_LYSR"/>
    <property type="match status" value="1"/>
</dbReference>
<sequence length="281" mass="30880">MIELRLLRFFIAIFEEKNITAAAERCHVSQPSLSAGLKQLEESLDGPLFVRSKKGVEPLESAHYLYPLALRLVEEAKSLPTLFKAKASRRKLKIALMPDLGRGPLGQFLGKLHQHIDRLDLELVDYHSSADCRLTLDALRHEDEIFVPLWDEDYVLCAPKDHPLVLAAKASGAATPEMLSGYDFIECPPCEAHQQTLGLLACNGMSLNLVARAETKSQVLALVVAGLGVSFLPDGLIADAPSLATVPFKGPRMQRRIGLCYPAHQSISPVLADLLNLFSHD</sequence>
<evidence type="ECO:0000256" key="3">
    <source>
        <dbReference type="ARBA" id="ARBA00023125"/>
    </source>
</evidence>
<dbReference type="Pfam" id="PF00126">
    <property type="entry name" value="HTH_1"/>
    <property type="match status" value="1"/>
</dbReference>
<evidence type="ECO:0000256" key="2">
    <source>
        <dbReference type="ARBA" id="ARBA00023015"/>
    </source>
</evidence>
<evidence type="ECO:0000259" key="6">
    <source>
        <dbReference type="PROSITE" id="PS50931"/>
    </source>
</evidence>